<feature type="compositionally biased region" description="Basic and acidic residues" evidence="1">
    <location>
        <begin position="176"/>
        <end position="193"/>
    </location>
</feature>
<dbReference type="PANTHER" id="PTHR10003">
    <property type="entry name" value="SUPEROXIDE DISMUTASE CU-ZN -RELATED"/>
    <property type="match status" value="1"/>
</dbReference>
<name>A0A0L8HH22_OCTBM</name>
<reference evidence="4" key="1">
    <citation type="submission" date="2015-07" db="EMBL/GenBank/DDBJ databases">
        <title>MeaNS - Measles Nucleotide Surveillance Program.</title>
        <authorList>
            <person name="Tran T."/>
            <person name="Druce J."/>
        </authorList>
    </citation>
    <scope>NUCLEOTIDE SEQUENCE</scope>
    <source>
        <strain evidence="4">UCB-OBI-ISO-001</strain>
        <tissue evidence="4">Gonad</tissue>
    </source>
</reference>
<dbReference type="SUPFAM" id="SSF49329">
    <property type="entry name" value="Cu,Zn superoxide dismutase-like"/>
    <property type="match status" value="1"/>
</dbReference>
<feature type="region of interest" description="Disordered" evidence="1">
    <location>
        <begin position="255"/>
        <end position="278"/>
    </location>
</feature>
<dbReference type="Gene3D" id="2.60.40.200">
    <property type="entry name" value="Superoxide dismutase, copper/zinc binding domain"/>
    <property type="match status" value="1"/>
</dbReference>
<dbReference type="OrthoDB" id="2015551at2759"/>
<gene>
    <name evidence="4" type="ORF">OCBIM_22014954mg</name>
</gene>
<dbReference type="GO" id="GO:0005507">
    <property type="term" value="F:copper ion binding"/>
    <property type="evidence" value="ECO:0007669"/>
    <property type="project" value="InterPro"/>
</dbReference>
<feature type="signal peptide" evidence="2">
    <location>
        <begin position="1"/>
        <end position="17"/>
    </location>
</feature>
<dbReference type="OMA" id="TEHESHN"/>
<feature type="domain" description="Superoxide dismutase copper/zinc binding" evidence="3">
    <location>
        <begin position="121"/>
        <end position="249"/>
    </location>
</feature>
<feature type="region of interest" description="Disordered" evidence="1">
    <location>
        <begin position="158"/>
        <end position="198"/>
    </location>
</feature>
<sequence>MASFFILTALVVLAVEAASIEKSGDEDKLTKLQKDVTHIMKTVDAMQEHLNDVHIYFHGLPSAIGSRPHSHHASHSHPSRFGHRHSHPYRFVHFHSFHKAPTSAHCDIKPNTQLKTWQNITGHIHITQETVDQVRVYVKVLGLPIDQPERQYALHVHESNDTSKSCDSLGGHFNPHGHEHGSKDAPHASRHAGDWGNVQADGSGTVNLDFADRDSSLVSRDSILDKSIVIHAKSDSKDDSGERIACCVIKKADRAKEARGHHYRTGDEEDEDMNDDDM</sequence>
<feature type="chain" id="PRO_5005583770" description="Superoxide dismutase copper/zinc binding domain-containing protein" evidence="2">
    <location>
        <begin position="18"/>
        <end position="278"/>
    </location>
</feature>
<dbReference type="Pfam" id="PF00080">
    <property type="entry name" value="Sod_Cu"/>
    <property type="match status" value="1"/>
</dbReference>
<proteinExistence type="predicted"/>
<dbReference type="EMBL" id="KQ418188">
    <property type="protein sequence ID" value="KOF88414.1"/>
    <property type="molecule type" value="Genomic_DNA"/>
</dbReference>
<keyword evidence="2" id="KW-0732">Signal</keyword>
<accession>A0A0L8HH22</accession>
<dbReference type="InterPro" id="IPR001424">
    <property type="entry name" value="SOD_Cu_Zn_dom"/>
</dbReference>
<evidence type="ECO:0000313" key="4">
    <source>
        <dbReference type="EMBL" id="KOF88414.1"/>
    </source>
</evidence>
<feature type="compositionally biased region" description="Basic and acidic residues" evidence="1">
    <location>
        <begin position="255"/>
        <end position="266"/>
    </location>
</feature>
<protein>
    <recommendedName>
        <fullName evidence="3">Superoxide dismutase copper/zinc binding domain-containing protein</fullName>
    </recommendedName>
</protein>
<evidence type="ECO:0000256" key="1">
    <source>
        <dbReference type="SAM" id="MobiDB-lite"/>
    </source>
</evidence>
<evidence type="ECO:0000256" key="2">
    <source>
        <dbReference type="SAM" id="SignalP"/>
    </source>
</evidence>
<dbReference type="KEGG" id="obi:106870762"/>
<dbReference type="AlphaFoldDB" id="A0A0L8HH22"/>
<dbReference type="InterPro" id="IPR024134">
    <property type="entry name" value="SOD_Cu/Zn_/chaperone"/>
</dbReference>
<feature type="compositionally biased region" description="Acidic residues" evidence="1">
    <location>
        <begin position="267"/>
        <end position="278"/>
    </location>
</feature>
<dbReference type="GO" id="GO:0006801">
    <property type="term" value="P:superoxide metabolic process"/>
    <property type="evidence" value="ECO:0007669"/>
    <property type="project" value="InterPro"/>
</dbReference>
<dbReference type="STRING" id="37653.A0A0L8HH22"/>
<evidence type="ECO:0000259" key="3">
    <source>
        <dbReference type="Pfam" id="PF00080"/>
    </source>
</evidence>
<dbReference type="PRINTS" id="PR00068">
    <property type="entry name" value="CUZNDISMTASE"/>
</dbReference>
<organism evidence="4">
    <name type="scientific">Octopus bimaculoides</name>
    <name type="common">California two-spotted octopus</name>
    <dbReference type="NCBI Taxonomy" id="37653"/>
    <lineage>
        <taxon>Eukaryota</taxon>
        <taxon>Metazoa</taxon>
        <taxon>Spiralia</taxon>
        <taxon>Lophotrochozoa</taxon>
        <taxon>Mollusca</taxon>
        <taxon>Cephalopoda</taxon>
        <taxon>Coleoidea</taxon>
        <taxon>Octopodiformes</taxon>
        <taxon>Octopoda</taxon>
        <taxon>Incirrata</taxon>
        <taxon>Octopodidae</taxon>
        <taxon>Octopus</taxon>
    </lineage>
</organism>
<dbReference type="InterPro" id="IPR036423">
    <property type="entry name" value="SOD-like_Cu/Zn_dom_sf"/>
</dbReference>